<comment type="caution">
    <text evidence="19">The sequence shown here is derived from an EMBL/GenBank/DDBJ whole genome shotgun (WGS) entry which is preliminary data.</text>
</comment>
<dbReference type="EMBL" id="JAJBOM010000020">
    <property type="protein sequence ID" value="MCB5620124.1"/>
    <property type="molecule type" value="Genomic_DNA"/>
</dbReference>
<evidence type="ECO:0000313" key="28">
    <source>
        <dbReference type="EMBL" id="RHG84750.1"/>
    </source>
</evidence>
<evidence type="ECO:0000313" key="37">
    <source>
        <dbReference type="Proteomes" id="UP000283981"/>
    </source>
</evidence>
<protein>
    <submittedName>
        <fullName evidence="19">YitT family protein</fullName>
    </submittedName>
</protein>
<feature type="transmembrane region" description="Helical" evidence="6">
    <location>
        <begin position="112"/>
        <end position="131"/>
    </location>
</feature>
<evidence type="ECO:0000313" key="8">
    <source>
        <dbReference type="EMBL" id="MCB5494366.1"/>
    </source>
</evidence>
<evidence type="ECO:0000313" key="9">
    <source>
        <dbReference type="EMBL" id="MCB5620124.1"/>
    </source>
</evidence>
<evidence type="ECO:0000313" key="27">
    <source>
        <dbReference type="EMBL" id="RHG21819.1"/>
    </source>
</evidence>
<dbReference type="Pfam" id="PF02588">
    <property type="entry name" value="YitT_membrane"/>
    <property type="match status" value="1"/>
</dbReference>
<dbReference type="Proteomes" id="UP001296643">
    <property type="component" value="Unassembled WGS sequence"/>
</dbReference>
<dbReference type="Proteomes" id="UP001076974">
    <property type="component" value="Unassembled WGS sequence"/>
</dbReference>
<dbReference type="Proteomes" id="UP001079535">
    <property type="component" value="Unassembled WGS sequence"/>
</dbReference>
<evidence type="ECO:0000313" key="18">
    <source>
        <dbReference type="EMBL" id="NSI65581.1"/>
    </source>
</evidence>
<evidence type="ECO:0000313" key="39">
    <source>
        <dbReference type="Proteomes" id="UP000284472"/>
    </source>
</evidence>
<gene>
    <name evidence="19" type="ORF">CDL18_10835</name>
    <name evidence="22" type="ORF">CDL20_00895</name>
    <name evidence="21" type="ORF">CDL23_07795</name>
    <name evidence="20" type="ORF">CDL26_09420</name>
    <name evidence="29" type="ORF">DW142_00755</name>
    <name evidence="28" type="ORF">DW243_07875</name>
    <name evidence="27" type="ORF">DW270_02145</name>
    <name evidence="26" type="ORF">DW812_03875</name>
    <name evidence="25" type="ORF">DWX36_12400</name>
    <name evidence="24" type="ORF">DWY88_06790</name>
    <name evidence="30" type="ORF">DWZ50_05900</name>
    <name evidence="23" type="ORF">DXC31_03615</name>
    <name evidence="16" type="ORF">G4958_01980</name>
    <name evidence="18" type="ORF">G4981_09900</name>
    <name evidence="17" type="ORF">G4993_00855</name>
    <name evidence="9" type="ORF">LIQ08_13330</name>
    <name evidence="8" type="ORF">LIQ10_11550</name>
    <name evidence="15" type="ORF">O4N78_09150</name>
    <name evidence="12" type="ORF">O8D18_00220</name>
    <name evidence="11" type="ORF">OZZ16_00240</name>
    <name evidence="10" type="ORF">OZZ17_11280</name>
    <name evidence="14" type="ORF">PNU63_07290</name>
    <name evidence="13" type="ORF">PNW85_05800</name>
</gene>
<dbReference type="EMBL" id="QRLN01000001">
    <property type="protein sequence ID" value="RHJ16182.1"/>
    <property type="molecule type" value="Genomic_DNA"/>
</dbReference>
<evidence type="ECO:0000313" key="35">
    <source>
        <dbReference type="Proteomes" id="UP000260808"/>
    </source>
</evidence>
<reference evidence="10" key="6">
    <citation type="submission" date="2022-11" db="EMBL/GenBank/DDBJ databases">
        <title>Temperate bacteriophages infecting mucin-degrading bacterium Ruminococcus gnavus from the human gut.</title>
        <authorList>
            <person name="Buttimer C."/>
        </authorList>
    </citation>
    <scope>NUCLEOTIDE SEQUENCE</scope>
    <source>
        <strain evidence="10">CCUG 49994</strain>
        <strain evidence="11">CCUG 52279</strain>
    </source>
</reference>
<evidence type="ECO:0000259" key="7">
    <source>
        <dbReference type="Pfam" id="PF10035"/>
    </source>
</evidence>
<dbReference type="Proteomes" id="UP000283992">
    <property type="component" value="Unassembled WGS sequence"/>
</dbReference>
<sequence>MKLKNTVREFAVITFAMLIVSAAVYFFMVPSKIVMGSISGLALVFSQLTGISMSILTFFLNAILLVIGFLLIGKDFGAKTIYTSILLPIFLWIFERLIPVTESVTGNQVFDLVTYTLIVALGQAMLFHVNASSGGLDIVAKILNKFAHMELGKAVMLSGFVTAMTSILVYDVPTLIVSLLGTYANGMAVDYFIDGFNKRKRVCIISDDYKEIQNYIIHDLKRGATLYVAQGAYDEKHRTELVTILAQQEYRLLLNYLHTTKKDVFVTVSTVNEVIGQWNAK</sequence>
<dbReference type="Proteomes" id="UP000234840">
    <property type="component" value="Unassembled WGS sequence"/>
</dbReference>
<reference evidence="13" key="9">
    <citation type="submission" date="2023-01" db="EMBL/GenBank/DDBJ databases">
        <title>Human gut microbiome strain richness.</title>
        <authorList>
            <person name="Chen-Liaw A."/>
        </authorList>
    </citation>
    <scope>NUCLEOTIDE SEQUENCE</scope>
    <source>
        <strain evidence="14">1001217st1_A9_1001217B_191108</strain>
        <strain evidence="13">RTP21484st1_H11_RTP21484_190118</strain>
    </source>
</reference>
<dbReference type="EMBL" id="QRTJ01000010">
    <property type="protein sequence ID" value="RGQ68474.1"/>
    <property type="molecule type" value="Genomic_DNA"/>
</dbReference>
<dbReference type="PANTHER" id="PTHR33545">
    <property type="entry name" value="UPF0750 MEMBRANE PROTEIN YITT-RELATED"/>
    <property type="match status" value="1"/>
</dbReference>
<evidence type="ECO:0000313" key="24">
    <source>
        <dbReference type="EMBL" id="RGQ68474.1"/>
    </source>
</evidence>
<evidence type="ECO:0000313" key="25">
    <source>
        <dbReference type="EMBL" id="RGT37164.1"/>
    </source>
</evidence>
<evidence type="ECO:0000256" key="2">
    <source>
        <dbReference type="ARBA" id="ARBA00022475"/>
    </source>
</evidence>
<feature type="domain" description="DUF2179" evidence="7">
    <location>
        <begin position="222"/>
        <end position="276"/>
    </location>
</feature>
<feature type="transmembrane region" description="Helical" evidence="6">
    <location>
        <begin position="151"/>
        <end position="169"/>
    </location>
</feature>
<evidence type="ECO:0000313" key="10">
    <source>
        <dbReference type="EMBL" id="MCZ0668119.1"/>
    </source>
</evidence>
<keyword evidence="4 6" id="KW-1133">Transmembrane helix</keyword>
<dbReference type="EMBL" id="NIHW01000001">
    <property type="protein sequence ID" value="PLT89577.1"/>
    <property type="molecule type" value="Genomic_DNA"/>
</dbReference>
<reference evidence="8" key="5">
    <citation type="submission" date="2021-10" db="EMBL/GenBank/DDBJ databases">
        <title>Collection of gut derived symbiotic bacterial strains cultured from healthy donors.</title>
        <authorList>
            <person name="Lin H."/>
            <person name="Littmann E."/>
            <person name="Claire K."/>
            <person name="Pamer E."/>
        </authorList>
    </citation>
    <scope>NUCLEOTIDE SEQUENCE</scope>
    <source>
        <strain evidence="9">MSK.23.18</strain>
        <strain evidence="8">MSK.23.4</strain>
    </source>
</reference>
<dbReference type="Proteomes" id="UP001296581">
    <property type="component" value="Unassembled WGS sequence"/>
</dbReference>
<evidence type="ECO:0000313" key="12">
    <source>
        <dbReference type="EMBL" id="MCZ7692480.1"/>
    </source>
</evidence>
<evidence type="ECO:0000313" key="17">
    <source>
        <dbReference type="EMBL" id="NSI56958.1"/>
    </source>
</evidence>
<dbReference type="Proteomes" id="UP001211731">
    <property type="component" value="Unassembled WGS sequence"/>
</dbReference>
<reference evidence="35 36" key="2">
    <citation type="submission" date="2018-08" db="EMBL/GenBank/DDBJ databases">
        <title>A genome reference for cultivated species of the human gut microbiota.</title>
        <authorList>
            <person name="Zou Y."/>
            <person name="Xue W."/>
            <person name="Luo G."/>
        </authorList>
    </citation>
    <scope>NUCLEOTIDE SEQUENCE [LARGE SCALE GENOMIC DNA]</scope>
    <source>
        <strain evidence="25 36">AF19-16AC</strain>
        <strain evidence="24 42">AF27-4BH</strain>
        <strain evidence="30 40">AF33-12</strain>
        <strain evidence="29 38">AM12-54</strain>
        <strain evidence="28 37">AM21-18</strain>
        <strain evidence="27 41">AM22-7AC</strain>
        <strain evidence="26 39">AM32-6</strain>
        <strain evidence="23 35">TF01-20-2</strain>
    </source>
</reference>
<dbReference type="Proteomes" id="UP001297370">
    <property type="component" value="Unassembled WGS sequence"/>
</dbReference>
<evidence type="ECO:0000313" key="11">
    <source>
        <dbReference type="EMBL" id="MCZ0688358.1"/>
    </source>
</evidence>
<dbReference type="EMBL" id="JAPRAY010000014">
    <property type="protein sequence ID" value="MCZ0668119.1"/>
    <property type="molecule type" value="Genomic_DNA"/>
</dbReference>
<dbReference type="EMBL" id="QRIS01000011">
    <property type="protein sequence ID" value="RHG84750.1"/>
    <property type="molecule type" value="Genomic_DNA"/>
</dbReference>
<organism evidence="19 32">
    <name type="scientific">Mediterraneibacter gnavus</name>
    <name type="common">Ruminococcus gnavus</name>
    <dbReference type="NCBI Taxonomy" id="33038"/>
    <lineage>
        <taxon>Bacteria</taxon>
        <taxon>Bacillati</taxon>
        <taxon>Bacillota</taxon>
        <taxon>Clostridia</taxon>
        <taxon>Lachnospirales</taxon>
        <taxon>Lachnospiraceae</taxon>
        <taxon>Mediterraneibacter</taxon>
    </lineage>
</organism>
<evidence type="ECO:0000313" key="42">
    <source>
        <dbReference type="Proteomes" id="UP000286137"/>
    </source>
</evidence>
<name>A0A2N5NGG6_MEDGN</name>
<dbReference type="EMBL" id="QRQE01000010">
    <property type="protein sequence ID" value="RHM78871.1"/>
    <property type="molecule type" value="Genomic_DNA"/>
</dbReference>
<evidence type="ECO:0000313" key="34">
    <source>
        <dbReference type="Proteomes" id="UP000235093"/>
    </source>
</evidence>
<proteinExistence type="predicted"/>
<dbReference type="Proteomes" id="UP000285697">
    <property type="component" value="Unassembled WGS sequence"/>
</dbReference>
<dbReference type="EMBL" id="JAPZED010000001">
    <property type="protein sequence ID" value="MCZ7692480.1"/>
    <property type="molecule type" value="Genomic_DNA"/>
</dbReference>
<dbReference type="CDD" id="cd16380">
    <property type="entry name" value="YitT_C"/>
    <property type="match status" value="1"/>
</dbReference>
<dbReference type="Proteomes" id="UP001212160">
    <property type="component" value="Unassembled WGS sequence"/>
</dbReference>
<reference evidence="12" key="8">
    <citation type="submission" date="2022-12" db="EMBL/GenBank/DDBJ databases">
        <title>Genome of R. gnavus strain RSHDN_123.</title>
        <authorList>
            <person name="Abdugheni R."/>
        </authorList>
    </citation>
    <scope>NUCLEOTIDE SEQUENCE</scope>
    <source>
        <strain evidence="12">RSHDN_123</strain>
    </source>
</reference>
<dbReference type="EMBL" id="NIHS01000014">
    <property type="protein sequence ID" value="PLT72256.1"/>
    <property type="molecule type" value="Genomic_DNA"/>
</dbReference>
<dbReference type="EMBL" id="NIHT01000010">
    <property type="protein sequence ID" value="PLT75589.1"/>
    <property type="molecule type" value="Genomic_DNA"/>
</dbReference>
<evidence type="ECO:0000256" key="3">
    <source>
        <dbReference type="ARBA" id="ARBA00022692"/>
    </source>
</evidence>
<dbReference type="InterPro" id="IPR003740">
    <property type="entry name" value="YitT"/>
</dbReference>
<dbReference type="Proteomes" id="UP001149331">
    <property type="component" value="Unassembled WGS sequence"/>
</dbReference>
<reference evidence="15" key="7">
    <citation type="submission" date="2022-12" db="EMBL/GenBank/DDBJ databases">
        <title>Genome of R. gnavus strain RSHDN_120.</title>
        <authorList>
            <person name="Abdugheni R."/>
        </authorList>
    </citation>
    <scope>NUCLEOTIDE SEQUENCE</scope>
    <source>
        <strain evidence="15">RSHDN_120</strain>
    </source>
</reference>
<dbReference type="Proteomes" id="UP000234891">
    <property type="component" value="Unassembled WGS sequence"/>
</dbReference>
<evidence type="ECO:0000313" key="19">
    <source>
        <dbReference type="EMBL" id="PLT53932.1"/>
    </source>
</evidence>
<dbReference type="Proteomes" id="UP000260808">
    <property type="component" value="Unassembled WGS sequence"/>
</dbReference>
<keyword evidence="2" id="KW-1003">Cell membrane</keyword>
<dbReference type="EMBL" id="JAAIRM010000002">
    <property type="protein sequence ID" value="NSI18143.1"/>
    <property type="molecule type" value="Genomic_DNA"/>
</dbReference>
<evidence type="ECO:0000313" key="40">
    <source>
        <dbReference type="Proteomes" id="UP000285610"/>
    </source>
</evidence>
<evidence type="ECO:0000256" key="1">
    <source>
        <dbReference type="ARBA" id="ARBA00004651"/>
    </source>
</evidence>
<dbReference type="EMBL" id="QSIR01000003">
    <property type="protein sequence ID" value="RHD08468.1"/>
    <property type="molecule type" value="Genomic_DNA"/>
</dbReference>
<evidence type="ECO:0000256" key="5">
    <source>
        <dbReference type="ARBA" id="ARBA00023136"/>
    </source>
</evidence>
<evidence type="ECO:0000313" key="23">
    <source>
        <dbReference type="EMBL" id="RGM24556.1"/>
    </source>
</evidence>
<evidence type="ECO:0000313" key="20">
    <source>
        <dbReference type="EMBL" id="PLT72256.1"/>
    </source>
</evidence>
<dbReference type="Proteomes" id="UP001296580">
    <property type="component" value="Unassembled WGS sequence"/>
</dbReference>
<dbReference type="Proteomes" id="UP000284472">
    <property type="component" value="Unassembled WGS sequence"/>
</dbReference>
<feature type="transmembrane region" description="Helical" evidence="6">
    <location>
        <begin position="80"/>
        <end position="100"/>
    </location>
</feature>
<dbReference type="Proteomes" id="UP000286137">
    <property type="component" value="Unassembled WGS sequence"/>
</dbReference>
<dbReference type="PIRSF" id="PIRSF006483">
    <property type="entry name" value="Membrane_protein_YitT"/>
    <property type="match status" value="1"/>
</dbReference>
<dbReference type="Pfam" id="PF10035">
    <property type="entry name" value="DUF2179"/>
    <property type="match status" value="1"/>
</dbReference>
<feature type="transmembrane region" description="Helical" evidence="6">
    <location>
        <begin position="48"/>
        <end position="73"/>
    </location>
</feature>
<dbReference type="EMBL" id="JAQMLA010000011">
    <property type="protein sequence ID" value="MDB8686186.1"/>
    <property type="molecule type" value="Genomic_DNA"/>
</dbReference>
<evidence type="ECO:0000313" key="33">
    <source>
        <dbReference type="Proteomes" id="UP000234891"/>
    </source>
</evidence>
<dbReference type="Proteomes" id="UP000283981">
    <property type="component" value="Unassembled WGS sequence"/>
</dbReference>
<evidence type="ECO:0000313" key="13">
    <source>
        <dbReference type="EMBL" id="MDB8686186.1"/>
    </source>
</evidence>
<dbReference type="EMBL" id="JAAIRV010000001">
    <property type="protein sequence ID" value="NSI56958.1"/>
    <property type="molecule type" value="Genomic_DNA"/>
</dbReference>
<evidence type="ECO:0000256" key="6">
    <source>
        <dbReference type="SAM" id="Phobius"/>
    </source>
</evidence>
<dbReference type="EMBL" id="JAAIRY010000015">
    <property type="protein sequence ID" value="NSI65581.1"/>
    <property type="molecule type" value="Genomic_DNA"/>
</dbReference>
<dbReference type="InterPro" id="IPR051461">
    <property type="entry name" value="UPF0750_membrane"/>
</dbReference>
<dbReference type="AlphaFoldDB" id="A0A2N5NGG6"/>
<dbReference type="Proteomes" id="UP000234849">
    <property type="component" value="Unassembled WGS sequence"/>
</dbReference>
<reference evidence="16" key="3">
    <citation type="journal article" date="2020" name="Cell Host Microbe">
        <title>Functional and Genomic Variation between Human-Derived Isolates of Lachnospiraceae Reveals Inter- and Intra-Species Diversity.</title>
        <authorList>
            <person name="Sorbara M.T."/>
            <person name="Littmann E.R."/>
            <person name="Fontana E."/>
            <person name="Moody T.U."/>
            <person name="Kohout C.E."/>
            <person name="Gjonbalaj M."/>
            <person name="Eaton V."/>
            <person name="Seok R."/>
            <person name="Leiner I.M."/>
            <person name="Pamer E.G."/>
        </authorList>
    </citation>
    <scope>NUCLEOTIDE SEQUENCE</scope>
    <source>
        <strain evidence="18">MSK.11.9</strain>
        <strain evidence="17">MSK.15.32</strain>
        <strain evidence="16">MSK.22.53</strain>
    </source>
</reference>
<keyword evidence="3 6" id="KW-0812">Transmembrane</keyword>
<dbReference type="InterPro" id="IPR015867">
    <property type="entry name" value="N-reg_PII/ATP_PRibTrfase_C"/>
</dbReference>
<dbReference type="EMBL" id="JAPZEG010000010">
    <property type="protein sequence ID" value="MDE1203731.1"/>
    <property type="molecule type" value="Genomic_DNA"/>
</dbReference>
<evidence type="ECO:0000313" key="31">
    <source>
        <dbReference type="Proteomes" id="UP000234840"/>
    </source>
</evidence>
<dbReference type="Gene3D" id="3.30.70.120">
    <property type="match status" value="1"/>
</dbReference>
<evidence type="ECO:0000313" key="21">
    <source>
        <dbReference type="EMBL" id="PLT75589.1"/>
    </source>
</evidence>
<dbReference type="PANTHER" id="PTHR33545:SF9">
    <property type="entry name" value="UPF0750 MEMBRANE PROTEIN YITE"/>
    <property type="match status" value="1"/>
</dbReference>
<dbReference type="GO" id="GO:0005886">
    <property type="term" value="C:plasma membrane"/>
    <property type="evidence" value="ECO:0007669"/>
    <property type="project" value="UniProtKB-SubCell"/>
</dbReference>
<evidence type="ECO:0000313" key="14">
    <source>
        <dbReference type="EMBL" id="MDB8738579.1"/>
    </source>
</evidence>
<dbReference type="EMBL" id="JAQMLR010000005">
    <property type="protein sequence ID" value="MDB8738579.1"/>
    <property type="molecule type" value="Genomic_DNA"/>
</dbReference>
<evidence type="ECO:0000313" key="15">
    <source>
        <dbReference type="EMBL" id="MDE1203731.1"/>
    </source>
</evidence>
<evidence type="ECO:0000313" key="26">
    <source>
        <dbReference type="EMBL" id="RHD08468.1"/>
    </source>
</evidence>
<dbReference type="Proteomes" id="UP001297422">
    <property type="component" value="Unassembled WGS sequence"/>
</dbReference>
<dbReference type="Proteomes" id="UP000283834">
    <property type="component" value="Unassembled WGS sequence"/>
</dbReference>
<keyword evidence="5 6" id="KW-0472">Membrane</keyword>
<dbReference type="EMBL" id="JAPRBD010000001">
    <property type="protein sequence ID" value="MCZ0688358.1"/>
    <property type="molecule type" value="Genomic_DNA"/>
</dbReference>
<accession>A0A2N5NGG6</accession>
<dbReference type="EMBL" id="NIHM01000015">
    <property type="protein sequence ID" value="PLT53932.1"/>
    <property type="molecule type" value="Genomic_DNA"/>
</dbReference>
<dbReference type="InterPro" id="IPR019264">
    <property type="entry name" value="DUF2179"/>
</dbReference>
<evidence type="ECO:0000313" key="29">
    <source>
        <dbReference type="EMBL" id="RHJ16182.1"/>
    </source>
</evidence>
<evidence type="ECO:0000313" key="30">
    <source>
        <dbReference type="EMBL" id="RHM78871.1"/>
    </source>
</evidence>
<reference evidence="31 32" key="1">
    <citation type="journal article" date="2017" name="Genome Med.">
        <title>A novel Ruminococcus gnavus clade enriched in inflammatory bowel disease patients.</title>
        <authorList>
            <person name="Hall A.B."/>
            <person name="Yassour M."/>
            <person name="Sauk J."/>
            <person name="Garner A."/>
            <person name="Jiang X."/>
            <person name="Arthur T."/>
            <person name="Lagoudas G.K."/>
            <person name="Vatanen T."/>
            <person name="Fornelos N."/>
            <person name="Wilson R."/>
            <person name="Bertha M."/>
            <person name="Cohen M."/>
            <person name="Garber J."/>
            <person name="Khalili H."/>
            <person name="Gevers D."/>
            <person name="Ananthakrishnan A.N."/>
            <person name="Kugathasan S."/>
            <person name="Lander E.S."/>
            <person name="Blainey P."/>
            <person name="Vlamakis H."/>
            <person name="Xavier R.J."/>
            <person name="Huttenhower C."/>
        </authorList>
    </citation>
    <scope>NUCLEOTIDE SEQUENCE [LARGE SCALE GENOMIC DNA]</scope>
    <source>
        <strain evidence="19 32">RJX1118</strain>
        <strain evidence="20 33">RJX1124</strain>
        <strain evidence="21 34">RJX1125</strain>
        <strain evidence="22 31">RJX1128</strain>
    </source>
</reference>
<evidence type="ECO:0000313" key="41">
    <source>
        <dbReference type="Proteomes" id="UP000285697"/>
    </source>
</evidence>
<evidence type="ECO:0000313" key="36">
    <source>
        <dbReference type="Proteomes" id="UP000283834"/>
    </source>
</evidence>
<evidence type="ECO:0000256" key="4">
    <source>
        <dbReference type="ARBA" id="ARBA00022989"/>
    </source>
</evidence>
<evidence type="ECO:0000313" key="32">
    <source>
        <dbReference type="Proteomes" id="UP000234849"/>
    </source>
</evidence>
<dbReference type="EMBL" id="JAJBNC010000018">
    <property type="protein sequence ID" value="MCB5494366.1"/>
    <property type="molecule type" value="Genomic_DNA"/>
</dbReference>
<dbReference type="EMBL" id="QSSX01000006">
    <property type="protein sequence ID" value="RGM24556.1"/>
    <property type="molecule type" value="Genomic_DNA"/>
</dbReference>
<dbReference type="Proteomes" id="UP001148455">
    <property type="component" value="Unassembled WGS sequence"/>
</dbReference>
<evidence type="ECO:0000313" key="16">
    <source>
        <dbReference type="EMBL" id="NSI18143.1"/>
    </source>
</evidence>
<evidence type="ECO:0000313" key="22">
    <source>
        <dbReference type="EMBL" id="PLT89577.1"/>
    </source>
</evidence>
<dbReference type="Proteomes" id="UP000235093">
    <property type="component" value="Unassembled WGS sequence"/>
</dbReference>
<dbReference type="EMBL" id="QRIA01000002">
    <property type="protein sequence ID" value="RHG21819.1"/>
    <property type="molecule type" value="Genomic_DNA"/>
</dbReference>
<dbReference type="Proteomes" id="UP000285610">
    <property type="component" value="Unassembled WGS sequence"/>
</dbReference>
<comment type="subcellular location">
    <subcellularLocation>
        <location evidence="1">Cell membrane</location>
        <topology evidence="1">Multi-pass membrane protein</topology>
    </subcellularLocation>
</comment>
<dbReference type="RefSeq" id="WP_004843399.1">
    <property type="nucleotide sequence ID" value="NZ_AP031446.1"/>
</dbReference>
<reference evidence="16" key="4">
    <citation type="submission" date="2020-02" db="EMBL/GenBank/DDBJ databases">
        <authorList>
            <person name="Littmann E."/>
            <person name="Sorbara M."/>
        </authorList>
    </citation>
    <scope>NUCLEOTIDE SEQUENCE</scope>
    <source>
        <strain evidence="18">MSK.11.9</strain>
        <strain evidence="17">MSK.15.32</strain>
        <strain evidence="16">MSK.22.53</strain>
    </source>
</reference>
<feature type="transmembrane region" description="Helical" evidence="6">
    <location>
        <begin position="7"/>
        <end position="28"/>
    </location>
</feature>
<dbReference type="EMBL" id="QRWQ01000013">
    <property type="protein sequence ID" value="RGT37164.1"/>
    <property type="molecule type" value="Genomic_DNA"/>
</dbReference>
<evidence type="ECO:0000313" key="38">
    <source>
        <dbReference type="Proteomes" id="UP000283992"/>
    </source>
</evidence>
<dbReference type="GeneID" id="57432652"/>